<accession>C5FD33</accession>
<feature type="compositionally biased region" description="Polar residues" evidence="1">
    <location>
        <begin position="608"/>
        <end position="622"/>
    </location>
</feature>
<dbReference type="EMBL" id="DS995701">
    <property type="protein sequence ID" value="EEQ27717.1"/>
    <property type="molecule type" value="Genomic_DNA"/>
</dbReference>
<evidence type="ECO:0000256" key="1">
    <source>
        <dbReference type="SAM" id="MobiDB-lite"/>
    </source>
</evidence>
<dbReference type="OrthoDB" id="4188047at2759"/>
<feature type="compositionally biased region" description="Low complexity" evidence="1">
    <location>
        <begin position="700"/>
        <end position="709"/>
    </location>
</feature>
<feature type="compositionally biased region" description="Polar residues" evidence="1">
    <location>
        <begin position="630"/>
        <end position="642"/>
    </location>
</feature>
<dbReference type="HOGENOM" id="CLU_302261_0_0_1"/>
<organism evidence="2 3">
    <name type="scientific">Arthroderma otae (strain ATCC MYA-4605 / CBS 113480)</name>
    <name type="common">Microsporum canis</name>
    <dbReference type="NCBI Taxonomy" id="554155"/>
    <lineage>
        <taxon>Eukaryota</taxon>
        <taxon>Fungi</taxon>
        <taxon>Dikarya</taxon>
        <taxon>Ascomycota</taxon>
        <taxon>Pezizomycotina</taxon>
        <taxon>Eurotiomycetes</taxon>
        <taxon>Eurotiomycetidae</taxon>
        <taxon>Onygenales</taxon>
        <taxon>Arthrodermataceae</taxon>
        <taxon>Microsporum</taxon>
    </lineage>
</organism>
<feature type="region of interest" description="Disordered" evidence="1">
    <location>
        <begin position="28"/>
        <end position="75"/>
    </location>
</feature>
<feature type="region of interest" description="Disordered" evidence="1">
    <location>
        <begin position="596"/>
        <end position="677"/>
    </location>
</feature>
<feature type="compositionally biased region" description="Basic and acidic residues" evidence="1">
    <location>
        <begin position="146"/>
        <end position="155"/>
    </location>
</feature>
<keyword evidence="3" id="KW-1185">Reference proteome</keyword>
<feature type="compositionally biased region" description="Polar residues" evidence="1">
    <location>
        <begin position="780"/>
        <end position="790"/>
    </location>
</feature>
<feature type="compositionally biased region" description="Low complexity" evidence="1">
    <location>
        <begin position="740"/>
        <end position="750"/>
    </location>
</feature>
<dbReference type="RefSeq" id="XP_002850501.1">
    <property type="nucleotide sequence ID" value="XM_002850455.1"/>
</dbReference>
<feature type="region of interest" description="Disordered" evidence="1">
    <location>
        <begin position="700"/>
        <end position="817"/>
    </location>
</feature>
<proteinExistence type="predicted"/>
<dbReference type="OMA" id="QCLPERT"/>
<dbReference type="VEuPathDB" id="FungiDB:MCYG_00605"/>
<feature type="region of interest" description="Disordered" evidence="1">
    <location>
        <begin position="283"/>
        <end position="329"/>
    </location>
</feature>
<dbReference type="Proteomes" id="UP000002035">
    <property type="component" value="Unassembled WGS sequence"/>
</dbReference>
<dbReference type="eggNOG" id="ENOG502RNWE">
    <property type="taxonomic scope" value="Eukaryota"/>
</dbReference>
<protein>
    <submittedName>
        <fullName evidence="2">Uncharacterized protein</fullName>
    </submittedName>
</protein>
<name>C5FD33_ARTOC</name>
<dbReference type="GeneID" id="9225726"/>
<feature type="compositionally biased region" description="Polar residues" evidence="1">
    <location>
        <begin position="158"/>
        <end position="171"/>
    </location>
</feature>
<feature type="compositionally biased region" description="Basic residues" evidence="1">
    <location>
        <begin position="761"/>
        <end position="777"/>
    </location>
</feature>
<dbReference type="AlphaFoldDB" id="C5FD33"/>
<evidence type="ECO:0000313" key="2">
    <source>
        <dbReference type="EMBL" id="EEQ27717.1"/>
    </source>
</evidence>
<feature type="region of interest" description="Disordered" evidence="1">
    <location>
        <begin position="90"/>
        <end position="194"/>
    </location>
</feature>
<gene>
    <name evidence="2" type="ORF">MCYG_00605</name>
</gene>
<evidence type="ECO:0000313" key="3">
    <source>
        <dbReference type="Proteomes" id="UP000002035"/>
    </source>
</evidence>
<feature type="compositionally biased region" description="Polar residues" evidence="1">
    <location>
        <begin position="320"/>
        <end position="329"/>
    </location>
</feature>
<feature type="compositionally biased region" description="Polar residues" evidence="1">
    <location>
        <begin position="653"/>
        <end position="662"/>
    </location>
</feature>
<sequence>MLRSSTPSRSSEESFCFSAWETPRLSVAESIGGNNRPRPVSSRTLTSKKATKKNKNALQYSPRSAGSARRPQRSEHVTELIKFFKGRELPISDPYDFDLDSLDPKGQLRQLKQRQNDYGGQDDSHVRRKKSPVKLFAPDLWSRAPARMDKQKNDRLNPATSMESLQYSPRTRSPRASHDSNIDRPIATPKTEVDGECAYPGISVLPSSREGPSNDLPAPEPFPSLATMGQLYDLSSATLTGDMYANEKMEWTDTSVGREILSGIDTDSGIPIQPMPVYPNALKKNADYKPQPPAKPAVPHNCAKGSIYWPQDKPLPDTPENPSQQTRQQIQIYKRDSIRVTRSTTTSSGFGKRHSISTTCESTFIDVQCLPERTSSRKERRAGRTDFSSLCCRLSRPISEDHAFNYPGSLESLDKPAVMDPVDNSENLDSAAAWSQSKSRALIPAPIDSSRKYSVSSEPSLTPSSNIFSIAALSGSASSSTLTSPLTCQTPSLKVEESDRFCPGNSELASSTPAPTVCNGATCGQSSSEGSSKFSTNNVPEICIEKKGSLDTSPILPSHFPPVPVRNSSRLESIHALRMKDVAAARAALKISNKSLTAPGNTDVRGRQASSPAIISYQPTTDDSSRNSEESVTSPTSFTTPAFQPALSKDTAEGSNFDSTAKPSMGGLPPKTIMPDGSVFTDRAMQERSFRHKHNAFSLLAGGSLPSSPRNSQSFPTPAPQRPSLMSPRSVAGLRHLESVSRPVSPSLPSSDDEGMGTRAHSGKSRRSTRSNHRRNRQNPTLTIDNTKTRNFSRDEPLPLTPPSATTTRPNDPDSLLSPYTPTAFKYFPTSDSSLSSQSHQQKFLQDRVFYLERQNKMLQSALLSALEVGAKCDAQRDYKGSPRTSTANTFRDDIIDMLNLYRSSYDDSCGITTASASATSREIRCSGAFSNPGDTEISCSSTTASRLSVQGGFLARPSTSPSTAKERAHRRLIEPHNRVREAIALR</sequence>
<reference evidence="3" key="1">
    <citation type="journal article" date="2012" name="MBio">
        <title>Comparative genome analysis of Trichophyton rubrum and related dermatophytes reveals candidate genes involved in infection.</title>
        <authorList>
            <person name="Martinez D.A."/>
            <person name="Oliver B.G."/>
            <person name="Graeser Y."/>
            <person name="Goldberg J.M."/>
            <person name="Li W."/>
            <person name="Martinez-Rossi N.M."/>
            <person name="Monod M."/>
            <person name="Shelest E."/>
            <person name="Barton R.C."/>
            <person name="Birch E."/>
            <person name="Brakhage A.A."/>
            <person name="Chen Z."/>
            <person name="Gurr S.J."/>
            <person name="Heiman D."/>
            <person name="Heitman J."/>
            <person name="Kosti I."/>
            <person name="Rossi A."/>
            <person name="Saif S."/>
            <person name="Samalova M."/>
            <person name="Saunders C.W."/>
            <person name="Shea T."/>
            <person name="Summerbell R.C."/>
            <person name="Xu J."/>
            <person name="Young S."/>
            <person name="Zeng Q."/>
            <person name="Birren B.W."/>
            <person name="Cuomo C.A."/>
            <person name="White T.C."/>
        </authorList>
    </citation>
    <scope>NUCLEOTIDE SEQUENCE [LARGE SCALE GENOMIC DNA]</scope>
    <source>
        <strain evidence="3">ATCC MYA-4605 / CBS 113480</strain>
    </source>
</reference>